<gene>
    <name evidence="1" type="ORF">BpHYR1_027332</name>
</gene>
<protein>
    <submittedName>
        <fullName evidence="1">Uncharacterized protein</fullName>
    </submittedName>
</protein>
<dbReference type="AlphaFoldDB" id="A0A3M7SYG1"/>
<sequence>MIVRLVTKSLTVTLLVFSLGELWIILGSSQYPLFVYSVAEFISTEEISFSNDVQDNLISSWESVVKCDDIMVTFIRITRMYLYISYCLKRHDQSNFYSNC</sequence>
<evidence type="ECO:0000313" key="2">
    <source>
        <dbReference type="Proteomes" id="UP000276133"/>
    </source>
</evidence>
<keyword evidence="2" id="KW-1185">Reference proteome</keyword>
<organism evidence="1 2">
    <name type="scientific">Brachionus plicatilis</name>
    <name type="common">Marine rotifer</name>
    <name type="synonym">Brachionus muelleri</name>
    <dbReference type="NCBI Taxonomy" id="10195"/>
    <lineage>
        <taxon>Eukaryota</taxon>
        <taxon>Metazoa</taxon>
        <taxon>Spiralia</taxon>
        <taxon>Gnathifera</taxon>
        <taxon>Rotifera</taxon>
        <taxon>Eurotatoria</taxon>
        <taxon>Monogononta</taxon>
        <taxon>Pseudotrocha</taxon>
        <taxon>Ploima</taxon>
        <taxon>Brachionidae</taxon>
        <taxon>Brachionus</taxon>
    </lineage>
</organism>
<name>A0A3M7SYG1_BRAPC</name>
<dbReference type="Proteomes" id="UP000276133">
    <property type="component" value="Unassembled WGS sequence"/>
</dbReference>
<evidence type="ECO:0000313" key="1">
    <source>
        <dbReference type="EMBL" id="RNA40610.1"/>
    </source>
</evidence>
<comment type="caution">
    <text evidence="1">The sequence shown here is derived from an EMBL/GenBank/DDBJ whole genome shotgun (WGS) entry which is preliminary data.</text>
</comment>
<accession>A0A3M7SYG1</accession>
<reference evidence="1 2" key="1">
    <citation type="journal article" date="2018" name="Sci. Rep.">
        <title>Genomic signatures of local adaptation to the degree of environmental predictability in rotifers.</title>
        <authorList>
            <person name="Franch-Gras L."/>
            <person name="Hahn C."/>
            <person name="Garcia-Roger E.M."/>
            <person name="Carmona M.J."/>
            <person name="Serra M."/>
            <person name="Gomez A."/>
        </authorList>
    </citation>
    <scope>NUCLEOTIDE SEQUENCE [LARGE SCALE GENOMIC DNA]</scope>
    <source>
        <strain evidence="1">HYR1</strain>
    </source>
</reference>
<dbReference type="EMBL" id="REGN01000623">
    <property type="protein sequence ID" value="RNA40610.1"/>
    <property type="molecule type" value="Genomic_DNA"/>
</dbReference>
<proteinExistence type="predicted"/>